<dbReference type="KEGG" id="sfj:SAMEA4384070_3040"/>
<sequence length="232" mass="26773">MKSIIWDVAHFNISMKNKYNDIYNLENDISKLLGSSNFSEMDSLDWFLIDKKTKELSFILLSVPSFFNVLHEGDLINANSLHDIKLADCIDKFLSNVTIQDTAFFSADSNSLIVTSDMSRAAYKTLISDGLYFLLSDDFSYQGFILINATTHIPGSIESLDQKISNSFFSRMFDLCNQEFYDAMDVKDEHCLSIINKLENDCLTHQKIDDRLLHIIEFIKNIKYTFYDIDIE</sequence>
<proteinExistence type="predicted"/>
<evidence type="ECO:0000313" key="1">
    <source>
        <dbReference type="EMBL" id="SNW02936.1"/>
    </source>
</evidence>
<evidence type="ECO:0000313" key="2">
    <source>
        <dbReference type="Proteomes" id="UP000215134"/>
    </source>
</evidence>
<gene>
    <name evidence="1" type="ORF">SAMEA4384070_03040</name>
</gene>
<dbReference type="EMBL" id="LT906479">
    <property type="protein sequence ID" value="SNW02936.1"/>
    <property type="molecule type" value="Genomic_DNA"/>
</dbReference>
<dbReference type="GeneID" id="75028188"/>
<accession>A0A240C6X2</accession>
<reference evidence="1 2" key="1">
    <citation type="submission" date="2017-06" db="EMBL/GenBank/DDBJ databases">
        <authorList>
            <consortium name="Pathogen Informatics"/>
        </authorList>
    </citation>
    <scope>NUCLEOTIDE SEQUENCE [LARGE SCALE GENOMIC DNA]</scope>
    <source>
        <strain evidence="1 2">NCTC12148</strain>
    </source>
</reference>
<dbReference type="RefSeq" id="WP_095098094.1">
    <property type="nucleotide sequence ID" value="NZ_CAMIQE010000001.1"/>
</dbReference>
<protein>
    <submittedName>
        <fullName evidence="1">Uncharacterized protein</fullName>
    </submittedName>
</protein>
<dbReference type="Proteomes" id="UP000215134">
    <property type="component" value="Chromosome 1"/>
</dbReference>
<dbReference type="AlphaFoldDB" id="A0A240C6X2"/>
<keyword evidence="2" id="KW-1185">Reference proteome</keyword>
<name>A0A240C6X2_SERFI</name>
<organism evidence="1 2">
    <name type="scientific">Serratia ficaria</name>
    <dbReference type="NCBI Taxonomy" id="61651"/>
    <lineage>
        <taxon>Bacteria</taxon>
        <taxon>Pseudomonadati</taxon>
        <taxon>Pseudomonadota</taxon>
        <taxon>Gammaproteobacteria</taxon>
        <taxon>Enterobacterales</taxon>
        <taxon>Yersiniaceae</taxon>
        <taxon>Serratia</taxon>
    </lineage>
</organism>
<dbReference type="OrthoDB" id="6425033at2"/>